<comment type="caution">
    <text evidence="1">The sequence shown here is derived from an EMBL/GenBank/DDBJ whole genome shotgun (WGS) entry which is preliminary data.</text>
</comment>
<dbReference type="AlphaFoldDB" id="X1KKD5"/>
<accession>X1KKD5</accession>
<proteinExistence type="predicted"/>
<gene>
    <name evidence="1" type="ORF">S03H2_64922</name>
</gene>
<reference evidence="1" key="1">
    <citation type="journal article" date="2014" name="Front. Microbiol.">
        <title>High frequency of phylogenetically diverse reductive dehalogenase-homologous genes in deep subseafloor sedimentary metagenomes.</title>
        <authorList>
            <person name="Kawai M."/>
            <person name="Futagami T."/>
            <person name="Toyoda A."/>
            <person name="Takaki Y."/>
            <person name="Nishi S."/>
            <person name="Hori S."/>
            <person name="Arai W."/>
            <person name="Tsubouchi T."/>
            <person name="Morono Y."/>
            <person name="Uchiyama I."/>
            <person name="Ito T."/>
            <person name="Fujiyama A."/>
            <person name="Inagaki F."/>
            <person name="Takami H."/>
        </authorList>
    </citation>
    <scope>NUCLEOTIDE SEQUENCE</scope>
    <source>
        <strain evidence="1">Expedition CK06-06</strain>
    </source>
</reference>
<dbReference type="EMBL" id="BARU01042224">
    <property type="protein sequence ID" value="GAH82533.1"/>
    <property type="molecule type" value="Genomic_DNA"/>
</dbReference>
<organism evidence="1">
    <name type="scientific">marine sediment metagenome</name>
    <dbReference type="NCBI Taxonomy" id="412755"/>
    <lineage>
        <taxon>unclassified sequences</taxon>
        <taxon>metagenomes</taxon>
        <taxon>ecological metagenomes</taxon>
    </lineage>
</organism>
<name>X1KKD5_9ZZZZ</name>
<evidence type="ECO:0000313" key="1">
    <source>
        <dbReference type="EMBL" id="GAH82533.1"/>
    </source>
</evidence>
<sequence length="47" mass="4830">MKAIVAIVAIALLEGYAIYSGSKLTCTGSLGVVSGSDRSMKGYFSVN</sequence>
<protein>
    <submittedName>
        <fullName evidence="1">Uncharacterized protein</fullName>
    </submittedName>
</protein>